<dbReference type="InterPro" id="IPR050396">
    <property type="entry name" value="Glycosyltr_51/Transpeptidase"/>
</dbReference>
<dbReference type="InterPro" id="IPR023346">
    <property type="entry name" value="Lysozyme-like_dom_sf"/>
</dbReference>
<keyword evidence="13" id="KW-1185">Reference proteome</keyword>
<feature type="compositionally biased region" description="Polar residues" evidence="9">
    <location>
        <begin position="772"/>
        <end position="781"/>
    </location>
</feature>
<feature type="domain" description="Glycosyl transferase family 51" evidence="11">
    <location>
        <begin position="73"/>
        <end position="263"/>
    </location>
</feature>
<dbReference type="InterPro" id="IPR036950">
    <property type="entry name" value="PBP_transglycosylase"/>
</dbReference>
<evidence type="ECO:0000256" key="2">
    <source>
        <dbReference type="ARBA" id="ARBA00022670"/>
    </source>
</evidence>
<organism evidence="12 13">
    <name type="scientific">Kineosporia succinea</name>
    <dbReference type="NCBI Taxonomy" id="84632"/>
    <lineage>
        <taxon>Bacteria</taxon>
        <taxon>Bacillati</taxon>
        <taxon>Actinomycetota</taxon>
        <taxon>Actinomycetes</taxon>
        <taxon>Kineosporiales</taxon>
        <taxon>Kineosporiaceae</taxon>
        <taxon>Kineosporia</taxon>
    </lineage>
</organism>
<gene>
    <name evidence="12" type="ORF">J2S57_006930</name>
</gene>
<evidence type="ECO:0000256" key="3">
    <source>
        <dbReference type="ARBA" id="ARBA00022676"/>
    </source>
</evidence>
<keyword evidence="3" id="KW-0328">Glycosyltransferase</keyword>
<protein>
    <submittedName>
        <fullName evidence="12">Membrane peptidoglycan carboxypeptidase</fullName>
    </submittedName>
</protein>
<feature type="region of interest" description="Disordered" evidence="9">
    <location>
        <begin position="711"/>
        <end position="781"/>
    </location>
</feature>
<evidence type="ECO:0000256" key="1">
    <source>
        <dbReference type="ARBA" id="ARBA00022645"/>
    </source>
</evidence>
<feature type="compositionally biased region" description="Low complexity" evidence="9">
    <location>
        <begin position="759"/>
        <end position="771"/>
    </location>
</feature>
<evidence type="ECO:0000313" key="13">
    <source>
        <dbReference type="Proteomes" id="UP001235712"/>
    </source>
</evidence>
<evidence type="ECO:0000256" key="9">
    <source>
        <dbReference type="SAM" id="MobiDB-lite"/>
    </source>
</evidence>
<dbReference type="SUPFAM" id="SSF53955">
    <property type="entry name" value="Lysozyme-like"/>
    <property type="match status" value="1"/>
</dbReference>
<sequence length="781" mass="82278">MAKAPVPQNIPGLLGAFGILSLVAGLLAAGLAVPGAAATGLASNNAVDAFMALPSDLETTQVSATTRVLASDGSLIATFYDENRTPVKLAKISKYLQDGVIAIEDERFREHGGVDSTGLLRALVVNQIAGDASQGASTLTQQLVKNLLKQAAYAQDDEDAYNAASAKSNSRKLREIRLATALEKKMTKDEILEGYLNIAWFGRQTNGVQAAAKYYFGTTAEKLSLAQAAMLAGMIQSPTMYDISDPDKLEKAEVRRNLVLRNMLAQGKITQAEHDEAERTPIRPKITPTYQGCANAGTRGYFCDYVYNVITKDSGFEALGETQEERETAIKRGGYTIRTTLDPKVLKAAWDSVKTRIPPNDPSRVATATATVEPGTGKVLSLIQNKFYNPKQSAKNTTINYATDYKYGGSSGFQTGSTFKPATLAAWLDAGHSLYDQLEGSAGTLPENSFSYCGQNLQSSASYTFTNSADGEGQGMMSVWDATKNSVNGPYIRMTQKLDMCDIQDMATKLGMHRAQSVIDPCIAGNYSAKAPKMTNKVPQCQPSVTLGTASQSPLTMANAYATFASGGVRCNPTVVTSIKDRNGKSLKVPGANCKRTISAAVANTVALGLSKTLTEGTAKGVGALASGQPASVKTGTTNRSQDTWFVGFTPQLATAVWVGPETVNGKRPFMRNITINGTYYSAVYGSSIGGKIWKDVMAAALQGKPVKQFPDAAGNLVGTPPAPPEPEETEEETPGGATPGGGNTPGNGDTPGNGNTPGNGDTPGNAGPGNENTNLPGNGR</sequence>
<evidence type="ECO:0000256" key="7">
    <source>
        <dbReference type="ARBA" id="ARBA00034000"/>
    </source>
</evidence>
<dbReference type="PANTHER" id="PTHR32282:SF33">
    <property type="entry name" value="PEPTIDOGLYCAN GLYCOSYLTRANSFERASE"/>
    <property type="match status" value="1"/>
</dbReference>
<evidence type="ECO:0000259" key="11">
    <source>
        <dbReference type="Pfam" id="PF00912"/>
    </source>
</evidence>
<comment type="catalytic activity">
    <reaction evidence="8">
        <text>[GlcNAc-(1-&gt;4)-Mur2Ac(oyl-L-Ala-gamma-D-Glu-L-Lys-D-Ala-D-Ala)](n)-di-trans,octa-cis-undecaprenyl diphosphate + beta-D-GlcNAc-(1-&gt;4)-Mur2Ac(oyl-L-Ala-gamma-D-Glu-L-Lys-D-Ala-D-Ala)-di-trans,octa-cis-undecaprenyl diphosphate = [GlcNAc-(1-&gt;4)-Mur2Ac(oyl-L-Ala-gamma-D-Glu-L-Lys-D-Ala-D-Ala)](n+1)-di-trans,octa-cis-undecaprenyl diphosphate + di-trans,octa-cis-undecaprenyl diphosphate + H(+)</text>
        <dbReference type="Rhea" id="RHEA:23708"/>
        <dbReference type="Rhea" id="RHEA-COMP:9602"/>
        <dbReference type="Rhea" id="RHEA-COMP:9603"/>
        <dbReference type="ChEBI" id="CHEBI:15378"/>
        <dbReference type="ChEBI" id="CHEBI:58405"/>
        <dbReference type="ChEBI" id="CHEBI:60033"/>
        <dbReference type="ChEBI" id="CHEBI:78435"/>
        <dbReference type="EC" id="2.4.99.28"/>
    </reaction>
</comment>
<evidence type="ECO:0000256" key="4">
    <source>
        <dbReference type="ARBA" id="ARBA00022679"/>
    </source>
</evidence>
<feature type="compositionally biased region" description="Gly residues" evidence="9">
    <location>
        <begin position="738"/>
        <end position="758"/>
    </location>
</feature>
<comment type="catalytic activity">
    <reaction evidence="7">
        <text>Preferential cleavage: (Ac)2-L-Lys-D-Ala-|-D-Ala. Also transpeptidation of peptidyl-alanyl moieties that are N-acyl substituents of D-alanine.</text>
        <dbReference type="EC" id="3.4.16.4"/>
    </reaction>
</comment>
<dbReference type="InterPro" id="IPR001460">
    <property type="entry name" value="PCN-bd_Tpept"/>
</dbReference>
<evidence type="ECO:0000256" key="8">
    <source>
        <dbReference type="ARBA" id="ARBA00049902"/>
    </source>
</evidence>
<evidence type="ECO:0000313" key="12">
    <source>
        <dbReference type="EMBL" id="MDP9831181.1"/>
    </source>
</evidence>
<evidence type="ECO:0000256" key="6">
    <source>
        <dbReference type="ARBA" id="ARBA00023268"/>
    </source>
</evidence>
<keyword evidence="6" id="KW-0511">Multifunctional enzyme</keyword>
<accession>A0ABT9PFB8</accession>
<proteinExistence type="predicted"/>
<reference evidence="12 13" key="1">
    <citation type="submission" date="2023-07" db="EMBL/GenBank/DDBJ databases">
        <title>Sequencing the genomes of 1000 actinobacteria strains.</title>
        <authorList>
            <person name="Klenk H.-P."/>
        </authorList>
    </citation>
    <scope>NUCLEOTIDE SEQUENCE [LARGE SCALE GENOMIC DNA]</scope>
    <source>
        <strain evidence="12 13">DSM 44388</strain>
    </source>
</reference>
<evidence type="ECO:0000259" key="10">
    <source>
        <dbReference type="Pfam" id="PF00905"/>
    </source>
</evidence>
<dbReference type="EMBL" id="JAUSQZ010000001">
    <property type="protein sequence ID" value="MDP9831181.1"/>
    <property type="molecule type" value="Genomic_DNA"/>
</dbReference>
<comment type="caution">
    <text evidence="12">The sequence shown here is derived from an EMBL/GenBank/DDBJ whole genome shotgun (WGS) entry which is preliminary data.</text>
</comment>
<name>A0ABT9PFB8_9ACTN</name>
<dbReference type="Pfam" id="PF00912">
    <property type="entry name" value="Transgly"/>
    <property type="match status" value="1"/>
</dbReference>
<keyword evidence="5" id="KW-0378">Hydrolase</keyword>
<keyword evidence="2" id="KW-0645">Protease</keyword>
<dbReference type="Pfam" id="PF00905">
    <property type="entry name" value="Transpeptidase"/>
    <property type="match status" value="1"/>
</dbReference>
<dbReference type="Proteomes" id="UP001235712">
    <property type="component" value="Unassembled WGS sequence"/>
</dbReference>
<keyword evidence="1 12" id="KW-0121">Carboxypeptidase</keyword>
<dbReference type="InterPro" id="IPR001264">
    <property type="entry name" value="Glyco_trans_51"/>
</dbReference>
<dbReference type="PANTHER" id="PTHR32282">
    <property type="entry name" value="BINDING PROTEIN TRANSPEPTIDASE, PUTATIVE-RELATED"/>
    <property type="match status" value="1"/>
</dbReference>
<dbReference type="SUPFAM" id="SSF56601">
    <property type="entry name" value="beta-lactamase/transpeptidase-like"/>
    <property type="match status" value="1"/>
</dbReference>
<dbReference type="Gene3D" id="1.10.3810.10">
    <property type="entry name" value="Biosynthetic peptidoglycan transglycosylase-like"/>
    <property type="match status" value="1"/>
</dbReference>
<evidence type="ECO:0000256" key="5">
    <source>
        <dbReference type="ARBA" id="ARBA00022801"/>
    </source>
</evidence>
<dbReference type="InterPro" id="IPR012338">
    <property type="entry name" value="Beta-lactam/transpept-like"/>
</dbReference>
<dbReference type="Gene3D" id="3.40.710.10">
    <property type="entry name" value="DD-peptidase/beta-lactamase superfamily"/>
    <property type="match status" value="1"/>
</dbReference>
<keyword evidence="4" id="KW-0808">Transferase</keyword>
<dbReference type="GO" id="GO:0004180">
    <property type="term" value="F:carboxypeptidase activity"/>
    <property type="evidence" value="ECO:0007669"/>
    <property type="project" value="UniProtKB-KW"/>
</dbReference>
<feature type="domain" description="Penicillin-binding protein transpeptidase" evidence="10">
    <location>
        <begin position="371"/>
        <end position="660"/>
    </location>
</feature>